<evidence type="ECO:0000313" key="1">
    <source>
        <dbReference type="EMBL" id="NMM63079.1"/>
    </source>
</evidence>
<name>A0A7Y0EGJ5_9CLOT</name>
<sequence length="314" mass="37102">MKNGEHLLSETEVKNILKEKSREELLELLIESYKTIPLLKEYISVKYGSQDNIEKIFEAYKNKIYNVFFPKNMKIQFKISDAKKAVNEFKKLFSNEKLTIELMLYYVEISIEFTNTYGDINEAFYNSVAAMYEAVVSAINKQDDSEICNNFKERLKAVVDDTNGMGWDFHDELSDICWEIKWLDLEDIEFDEEEVKNIKEYIFGRLEKRKDLTGFYKNITLSEVVSEIVDADEVFVAKMDSRSMDYSNDEEFDFISNRTGYSEELIEIILWQKCCYEMENDYWEYEGKCSKCGNSKLYIKEVKGLGKEIHIELR</sequence>
<comment type="caution">
    <text evidence="1">The sequence shown here is derived from an EMBL/GenBank/DDBJ whole genome shotgun (WGS) entry which is preliminary data.</text>
</comment>
<reference evidence="1 2" key="1">
    <citation type="submission" date="2020-06" db="EMBL/GenBank/DDBJ databases">
        <title>Complete Genome Sequence of Clostridium muelleri sp. nov. P21T, an Acid-Alcohol Producing Acetogen Isolated from Old Hay.</title>
        <authorList>
            <person name="Duncan K.E."/>
            <person name="Tanner R.S."/>
        </authorList>
    </citation>
    <scope>NUCLEOTIDE SEQUENCE [LARGE SCALE GENOMIC DNA]</scope>
    <source>
        <strain evidence="1 2">P21</strain>
    </source>
</reference>
<dbReference type="InterPro" id="IPR046153">
    <property type="entry name" value="DUF6155"/>
</dbReference>
<gene>
    <name evidence="1" type="ORF">HBE96_10275</name>
</gene>
<dbReference type="AlphaFoldDB" id="A0A7Y0EGJ5"/>
<dbReference type="RefSeq" id="WP_169297678.1">
    <property type="nucleotide sequence ID" value="NZ_JABBNI010000017.1"/>
</dbReference>
<dbReference type="Proteomes" id="UP000537131">
    <property type="component" value="Unassembled WGS sequence"/>
</dbReference>
<evidence type="ECO:0000313" key="2">
    <source>
        <dbReference type="Proteomes" id="UP000537131"/>
    </source>
</evidence>
<proteinExistence type="predicted"/>
<keyword evidence="2" id="KW-1185">Reference proteome</keyword>
<organism evidence="1 2">
    <name type="scientific">Clostridium muellerianum</name>
    <dbReference type="NCBI Taxonomy" id="2716538"/>
    <lineage>
        <taxon>Bacteria</taxon>
        <taxon>Bacillati</taxon>
        <taxon>Bacillota</taxon>
        <taxon>Clostridia</taxon>
        <taxon>Eubacteriales</taxon>
        <taxon>Clostridiaceae</taxon>
        <taxon>Clostridium</taxon>
    </lineage>
</organism>
<accession>A0A7Y0EGJ5</accession>
<dbReference type="EMBL" id="JABBNI010000017">
    <property type="protein sequence ID" value="NMM63079.1"/>
    <property type="molecule type" value="Genomic_DNA"/>
</dbReference>
<protein>
    <submittedName>
        <fullName evidence="1">Uncharacterized protein</fullName>
    </submittedName>
</protein>
<dbReference type="Pfam" id="PF19652">
    <property type="entry name" value="DUF6155"/>
    <property type="match status" value="1"/>
</dbReference>